<evidence type="ECO:0000313" key="3">
    <source>
        <dbReference type="Proteomes" id="UP000799437"/>
    </source>
</evidence>
<accession>A0A6A6W838</accession>
<keyword evidence="3" id="KW-1185">Reference proteome</keyword>
<evidence type="ECO:0000256" key="1">
    <source>
        <dbReference type="SAM" id="MobiDB-lite"/>
    </source>
</evidence>
<sequence>MSQDHSTAIMENYVSISPPSALPKDLQRHMQKGGTNKLPPIQHSSLAVSDAALKAFSMRGHPLPSIGEQFPKMEKIKDMEDRMLASQVLLNISSSHRPVEHVRPHVAPRSPTSTFTPINQPDNASSTVSNFGHGMHLDHRTLDSQDMTPSHGDQVTGTAVASDGRPSALTCVKHNLHSADEAPTPPNHERRRRHVKTNAKKTKNVLGPRPLERWKEWNPALEKSENELDKKGSDSIERYEKMGVEEKVAFMDGLSTEIVRNACICQSAWRLTKSECYALPPVPQGVTMIKNDEQMFGSPGPFRRAVSHFFGRNMTSTKKLNLPILTRTCYQKSKYREDKYPDFIYRLLQLVLAINDMDFHSEVTYKVDLVKEDRNWFQAWSEKSEGKEDAEAKKDGEQKKHDGPRHGGPTAQLFKYMQETYIKPPVPRVMNKLECFKMIEDIKEKIKDSIYFADDEVRREVEKKQEAEMQLKKTEGTGPTDSAEKQVEQVDPTKPEGNPTDKKKTSRMHKGKVELASLTSKEAAKYIEGYFTFLLIPVIPDGATAAEPRPTKIPDEIYTAMYVEHSKRNPKIKSEPASSEQPEEQLPARRSNKRKRANEAKHTEAGLDDSNSNPENEDDLPVLPKRRKIAAAQKPRRRAPASKTLSRSRRNLPLKVDMATDAMEDTLPSSSSSSSSPPPSTSLKSLFFQPPIHKHMLDIPNIRMQQHRRNRIPPPDKIRAPRIKHHHIRFRPGHKHPDITPTQRQPAIPRRQQKRLGRRSSGFVVGNEPVLQRLAVPDKAGFLQPQAGAWVRTSAEKVKWVSAPRADRSWKRCAVGWFVAVVHFAFGGDGGVLVGLAQEAGVEGVEVGGVAGDDGEGGVEQGVRVEERWGVCGAPGAG</sequence>
<feature type="compositionally biased region" description="Basic residues" evidence="1">
    <location>
        <begin position="624"/>
        <end position="652"/>
    </location>
</feature>
<feature type="region of interest" description="Disordered" evidence="1">
    <location>
        <begin position="567"/>
        <end position="686"/>
    </location>
</feature>
<evidence type="ECO:0000313" key="2">
    <source>
        <dbReference type="EMBL" id="KAF2757747.1"/>
    </source>
</evidence>
<dbReference type="GeneID" id="54489989"/>
<feature type="region of interest" description="Disordered" evidence="1">
    <location>
        <begin position="381"/>
        <end position="409"/>
    </location>
</feature>
<feature type="region of interest" description="Disordered" evidence="1">
    <location>
        <begin position="14"/>
        <end position="41"/>
    </location>
</feature>
<proteinExistence type="predicted"/>
<dbReference type="EMBL" id="ML996573">
    <property type="protein sequence ID" value="KAF2757747.1"/>
    <property type="molecule type" value="Genomic_DNA"/>
</dbReference>
<dbReference type="Proteomes" id="UP000799437">
    <property type="component" value="Unassembled WGS sequence"/>
</dbReference>
<reference evidence="2" key="1">
    <citation type="journal article" date="2020" name="Stud. Mycol.">
        <title>101 Dothideomycetes genomes: a test case for predicting lifestyles and emergence of pathogens.</title>
        <authorList>
            <person name="Haridas S."/>
            <person name="Albert R."/>
            <person name="Binder M."/>
            <person name="Bloem J."/>
            <person name="Labutti K."/>
            <person name="Salamov A."/>
            <person name="Andreopoulos B."/>
            <person name="Baker S."/>
            <person name="Barry K."/>
            <person name="Bills G."/>
            <person name="Bluhm B."/>
            <person name="Cannon C."/>
            <person name="Castanera R."/>
            <person name="Culley D."/>
            <person name="Daum C."/>
            <person name="Ezra D."/>
            <person name="Gonzalez J."/>
            <person name="Henrissat B."/>
            <person name="Kuo A."/>
            <person name="Liang C."/>
            <person name="Lipzen A."/>
            <person name="Lutzoni F."/>
            <person name="Magnuson J."/>
            <person name="Mondo S."/>
            <person name="Nolan M."/>
            <person name="Ohm R."/>
            <person name="Pangilinan J."/>
            <person name="Park H.-J."/>
            <person name="Ramirez L."/>
            <person name="Alfaro M."/>
            <person name="Sun H."/>
            <person name="Tritt A."/>
            <person name="Yoshinaga Y."/>
            <person name="Zwiers L.-H."/>
            <person name="Turgeon B."/>
            <person name="Goodwin S."/>
            <person name="Spatafora J."/>
            <person name="Crous P."/>
            <person name="Grigoriev I."/>
        </authorList>
    </citation>
    <scope>NUCLEOTIDE SEQUENCE</scope>
    <source>
        <strain evidence="2">CBS 121739</strain>
    </source>
</reference>
<gene>
    <name evidence="2" type="ORF">EJ05DRAFT_529557</name>
</gene>
<organism evidence="2 3">
    <name type="scientific">Pseudovirgaria hyperparasitica</name>
    <dbReference type="NCBI Taxonomy" id="470096"/>
    <lineage>
        <taxon>Eukaryota</taxon>
        <taxon>Fungi</taxon>
        <taxon>Dikarya</taxon>
        <taxon>Ascomycota</taxon>
        <taxon>Pezizomycotina</taxon>
        <taxon>Dothideomycetes</taxon>
        <taxon>Dothideomycetes incertae sedis</taxon>
        <taxon>Acrospermales</taxon>
        <taxon>Acrospermaceae</taxon>
        <taxon>Pseudovirgaria</taxon>
    </lineage>
</organism>
<dbReference type="RefSeq" id="XP_033600198.1">
    <property type="nucleotide sequence ID" value="XM_033748935.1"/>
</dbReference>
<feature type="compositionally biased region" description="Basic and acidic residues" evidence="1">
    <location>
        <begin position="382"/>
        <end position="405"/>
    </location>
</feature>
<feature type="region of interest" description="Disordered" evidence="1">
    <location>
        <begin position="728"/>
        <end position="761"/>
    </location>
</feature>
<feature type="compositionally biased region" description="Polar residues" evidence="1">
    <location>
        <begin position="110"/>
        <end position="123"/>
    </location>
</feature>
<dbReference type="AlphaFoldDB" id="A0A6A6W838"/>
<feature type="region of interest" description="Disordered" evidence="1">
    <location>
        <begin position="467"/>
        <end position="511"/>
    </location>
</feature>
<protein>
    <submittedName>
        <fullName evidence="2">Uncharacterized protein</fullName>
    </submittedName>
</protein>
<feature type="region of interest" description="Disordered" evidence="1">
    <location>
        <begin position="99"/>
        <end position="123"/>
    </location>
</feature>
<name>A0A6A6W838_9PEZI</name>
<feature type="compositionally biased region" description="Basic and acidic residues" evidence="1">
    <location>
        <begin position="482"/>
        <end position="503"/>
    </location>
</feature>